<dbReference type="PANTHER" id="PTHR33747:SF1">
    <property type="entry name" value="ADENYLATE CYCLASE-ASSOCIATED CAP C-TERMINAL DOMAIN-CONTAINING PROTEIN"/>
    <property type="match status" value="1"/>
</dbReference>
<organism evidence="1 2">
    <name type="scientific">Photobacterium malacitanum</name>
    <dbReference type="NCBI Taxonomy" id="2204294"/>
    <lineage>
        <taxon>Bacteria</taxon>
        <taxon>Pseudomonadati</taxon>
        <taxon>Pseudomonadota</taxon>
        <taxon>Gammaproteobacteria</taxon>
        <taxon>Vibrionales</taxon>
        <taxon>Vibrionaceae</taxon>
        <taxon>Photobacterium</taxon>
    </lineage>
</organism>
<proteinExistence type="predicted"/>
<dbReference type="PANTHER" id="PTHR33747">
    <property type="entry name" value="UPF0225 PROTEIN SCO1677"/>
    <property type="match status" value="1"/>
</dbReference>
<dbReference type="Gene3D" id="3.10.450.50">
    <property type="match status" value="1"/>
</dbReference>
<dbReference type="Proteomes" id="UP000195963">
    <property type="component" value="Unassembled WGS sequence"/>
</dbReference>
<dbReference type="InterPro" id="IPR026368">
    <property type="entry name" value="SWIM_PBPRA1643"/>
</dbReference>
<accession>A0A1Y6MNH4</accession>
<evidence type="ECO:0000313" key="1">
    <source>
        <dbReference type="EMBL" id="SMY38125.1"/>
    </source>
</evidence>
<dbReference type="EMBL" id="FYAK01000011">
    <property type="protein sequence ID" value="SMY38125.1"/>
    <property type="molecule type" value="Genomic_DNA"/>
</dbReference>
<dbReference type="AlphaFoldDB" id="A0A1Y6MNH4"/>
<gene>
    <name evidence="1" type="ORF">PMAL9190_03358</name>
</gene>
<dbReference type="SUPFAM" id="SSF103642">
    <property type="entry name" value="Sec-C motif"/>
    <property type="match status" value="1"/>
</dbReference>
<reference evidence="2" key="1">
    <citation type="submission" date="2017-06" db="EMBL/GenBank/DDBJ databases">
        <authorList>
            <person name="Rodrigo-Torres L."/>
            <person name="Arahal R.D."/>
            <person name="Lucena T."/>
        </authorList>
    </citation>
    <scope>NUCLEOTIDE SEQUENCE [LARGE SCALE GENOMIC DNA]</scope>
    <source>
        <strain evidence="2">CECT 9190</strain>
    </source>
</reference>
<keyword evidence="2" id="KW-1185">Reference proteome</keyword>
<name>A0A1Y6MNH4_9GAMM</name>
<evidence type="ECO:0000313" key="2">
    <source>
        <dbReference type="Proteomes" id="UP000195963"/>
    </source>
</evidence>
<dbReference type="Pfam" id="PF02810">
    <property type="entry name" value="SEC-C"/>
    <property type="match status" value="1"/>
</dbReference>
<dbReference type="InterPro" id="IPR004027">
    <property type="entry name" value="SEC_C_motif"/>
</dbReference>
<sequence>MKAHSFNNDGANTPLQTGYPMSKFFYKGRIEKKPKHSSCGYNTKRENKLGTETNPLTLVVNTEERQQQLEAQLAEEQLFATITVDANAEEDITELTATLNKPVTTVFNKTPNRNDPCSCGSGNKYKKCCGK</sequence>
<protein>
    <submittedName>
        <fullName evidence="1">Preprotein translocase subunit SecA</fullName>
    </submittedName>
</protein>
<dbReference type="NCBIfam" id="TIGR04102">
    <property type="entry name" value="SWIM_PBPRA1643"/>
    <property type="match status" value="1"/>
</dbReference>